<dbReference type="RefSeq" id="WP_112880381.1">
    <property type="nucleotide sequence ID" value="NZ_QLUW01000001.1"/>
</dbReference>
<dbReference type="OrthoDB" id="1031955at2"/>
<protein>
    <submittedName>
        <fullName evidence="4">Alpha-galactosidase</fullName>
    </submittedName>
</protein>
<dbReference type="AlphaFoldDB" id="A0A328UB31"/>
<keyword evidence="3" id="KW-0326">Glycosidase</keyword>
<sequence length="685" mass="76980">MQHQAIRIDSDANRITVDNGLLRIESNLQTGLLSFQWKDGSALRDLFSEVTVGSQRLRTTFYSGHQIQTGSIQSIEDRYGKGVCWCVEHAMPNQPILRQHFWCYEGLPYGFVELQAEQETEWETNEMTPLSALRNDGSCLEFGQRHGGDARVLFVPFDNDKWVRYGSFPIPCSVESCEATAIYCAESRHGFVLGSVTHDFWKTGLQVEGTFAGEVSRLRVFGGLSSLQTRDTLPHGSAHGKLNVSPRIFVGSFEDYRDGLEAYGRANAAVTPMLPWDGGVPFGWNSWSAVMSKLDFDVYVHTSDFIKQELQAGDDGFTNQGAVYVNFDSFWTNLTPEELREAVRRVKANGHRPGIYFSPFAYWGKDPERPLEGSEDRYLYRDILLKDAAGNLLPTLDGAYAIDLSHPAALERIRRQLDNFVELGFEYVKADFLSHGALEGRHYDPEVRTGIEAYNRGMAVIRDTLAPERIGRPFFINLSIAPLFPHGYAHSRRISCDVFGTVGDTEYMLNALTYGWWINGTLYRYNDPDHTVLYKSANQRSTSEHEGRGRLTASVIAGTSLLLGDDFRMKEAAERARAWMTHPDILALARKGITFRPVEGSSGSKAEDIFVLSDAGESWVAVFNYDSDLEAHKRLMLERLGIPNRKPLRITDVWDGSELQVQPDAESIDVHLSPSEAKLLRIGAL</sequence>
<reference evidence="4 5" key="1">
    <citation type="submission" date="2018-06" db="EMBL/GenBank/DDBJ databases">
        <title>Paenibacillus montanisoli sp. nov., isolated from mountain area soil.</title>
        <authorList>
            <person name="Wu M."/>
        </authorList>
    </citation>
    <scope>NUCLEOTIDE SEQUENCE [LARGE SCALE GENOMIC DNA]</scope>
    <source>
        <strain evidence="4 5">RA17</strain>
    </source>
</reference>
<dbReference type="EMBL" id="QLUW01000001">
    <property type="protein sequence ID" value="RAP77256.1"/>
    <property type="molecule type" value="Genomic_DNA"/>
</dbReference>
<accession>A0A328UB31</accession>
<comment type="similarity">
    <text evidence="1">Belongs to the glycosyl hydrolase 27 family.</text>
</comment>
<dbReference type="Gene3D" id="3.20.20.70">
    <property type="entry name" value="Aldolase class I"/>
    <property type="match status" value="1"/>
</dbReference>
<name>A0A328UB31_9BACL</name>
<dbReference type="GO" id="GO:0005975">
    <property type="term" value="P:carbohydrate metabolic process"/>
    <property type="evidence" value="ECO:0007669"/>
    <property type="project" value="InterPro"/>
</dbReference>
<keyword evidence="2" id="KW-0378">Hydrolase</keyword>
<dbReference type="PANTHER" id="PTHR11452">
    <property type="entry name" value="ALPHA-GALACTOSIDASE/ALPHA-N-ACETYLGALACTOSAMINIDASE"/>
    <property type="match status" value="1"/>
</dbReference>
<dbReference type="InterPro" id="IPR017853">
    <property type="entry name" value="GH"/>
</dbReference>
<evidence type="ECO:0000256" key="1">
    <source>
        <dbReference type="ARBA" id="ARBA00009743"/>
    </source>
</evidence>
<dbReference type="InterPro" id="IPR013780">
    <property type="entry name" value="Glyco_hydro_b"/>
</dbReference>
<evidence type="ECO:0000313" key="4">
    <source>
        <dbReference type="EMBL" id="RAP77256.1"/>
    </source>
</evidence>
<evidence type="ECO:0000256" key="2">
    <source>
        <dbReference type="ARBA" id="ARBA00022801"/>
    </source>
</evidence>
<organism evidence="4 5">
    <name type="scientific">Paenibacillus montanisoli</name>
    <dbReference type="NCBI Taxonomy" id="2081970"/>
    <lineage>
        <taxon>Bacteria</taxon>
        <taxon>Bacillati</taxon>
        <taxon>Bacillota</taxon>
        <taxon>Bacilli</taxon>
        <taxon>Bacillales</taxon>
        <taxon>Paenibacillaceae</taxon>
        <taxon>Paenibacillus</taxon>
    </lineage>
</organism>
<dbReference type="Gene3D" id="2.60.40.1180">
    <property type="entry name" value="Golgi alpha-mannosidase II"/>
    <property type="match status" value="1"/>
</dbReference>
<evidence type="ECO:0000256" key="3">
    <source>
        <dbReference type="ARBA" id="ARBA00023295"/>
    </source>
</evidence>
<dbReference type="PANTHER" id="PTHR11452:SF75">
    <property type="entry name" value="ALPHA-GALACTOSIDASE MEL1"/>
    <property type="match status" value="1"/>
</dbReference>
<proteinExistence type="inferred from homology"/>
<comment type="caution">
    <text evidence="4">The sequence shown here is derived from an EMBL/GenBank/DDBJ whole genome shotgun (WGS) entry which is preliminary data.</text>
</comment>
<dbReference type="SUPFAM" id="SSF51445">
    <property type="entry name" value="(Trans)glycosidases"/>
    <property type="match status" value="1"/>
</dbReference>
<gene>
    <name evidence="4" type="ORF">DL346_01790</name>
</gene>
<dbReference type="Proteomes" id="UP000249260">
    <property type="component" value="Unassembled WGS sequence"/>
</dbReference>
<evidence type="ECO:0000313" key="5">
    <source>
        <dbReference type="Proteomes" id="UP000249260"/>
    </source>
</evidence>
<dbReference type="InterPro" id="IPR002241">
    <property type="entry name" value="Glyco_hydro_27"/>
</dbReference>
<keyword evidence="5" id="KW-1185">Reference proteome</keyword>
<dbReference type="GO" id="GO:0004553">
    <property type="term" value="F:hydrolase activity, hydrolyzing O-glycosyl compounds"/>
    <property type="evidence" value="ECO:0007669"/>
    <property type="project" value="InterPro"/>
</dbReference>
<dbReference type="InterPro" id="IPR013785">
    <property type="entry name" value="Aldolase_TIM"/>
</dbReference>